<dbReference type="InterPro" id="IPR017871">
    <property type="entry name" value="ABC_transporter-like_CS"/>
</dbReference>
<dbReference type="Proteomes" id="UP000182360">
    <property type="component" value="Unassembled WGS sequence"/>
</dbReference>
<dbReference type="EMBL" id="FOFU01000009">
    <property type="protein sequence ID" value="SEQ72139.1"/>
    <property type="molecule type" value="Genomic_DNA"/>
</dbReference>
<dbReference type="GO" id="GO:0022857">
    <property type="term" value="F:transmembrane transporter activity"/>
    <property type="evidence" value="ECO:0007669"/>
    <property type="project" value="TreeGrafter"/>
</dbReference>
<dbReference type="GO" id="GO:0005524">
    <property type="term" value="F:ATP binding"/>
    <property type="evidence" value="ECO:0007669"/>
    <property type="project" value="UniProtKB-KW"/>
</dbReference>
<gene>
    <name evidence="4" type="ORF">SAMN04487977_10962</name>
</gene>
<dbReference type="PROSITE" id="PS00211">
    <property type="entry name" value="ABC_TRANSPORTER_1"/>
    <property type="match status" value="1"/>
</dbReference>
<dbReference type="Gene3D" id="3.40.50.300">
    <property type="entry name" value="P-loop containing nucleotide triphosphate hydrolases"/>
    <property type="match status" value="2"/>
</dbReference>
<evidence type="ECO:0000256" key="1">
    <source>
        <dbReference type="ARBA" id="ARBA00022741"/>
    </source>
</evidence>
<dbReference type="SMART" id="SM00382">
    <property type="entry name" value="AAA"/>
    <property type="match status" value="2"/>
</dbReference>
<dbReference type="InterPro" id="IPR027417">
    <property type="entry name" value="P-loop_NTPase"/>
</dbReference>
<dbReference type="GO" id="GO:0005886">
    <property type="term" value="C:plasma membrane"/>
    <property type="evidence" value="ECO:0007669"/>
    <property type="project" value="TreeGrafter"/>
</dbReference>
<accession>A0A1H9IC39</accession>
<proteinExistence type="predicted"/>
<dbReference type="SUPFAM" id="SSF52540">
    <property type="entry name" value="P-loop containing nucleoside triphosphate hydrolases"/>
    <property type="match status" value="2"/>
</dbReference>
<dbReference type="Pfam" id="PF00005">
    <property type="entry name" value="ABC_tran"/>
    <property type="match status" value="2"/>
</dbReference>
<dbReference type="GO" id="GO:0016887">
    <property type="term" value="F:ATP hydrolysis activity"/>
    <property type="evidence" value="ECO:0007669"/>
    <property type="project" value="InterPro"/>
</dbReference>
<dbReference type="InterPro" id="IPR003439">
    <property type="entry name" value="ABC_transporter-like_ATP-bd"/>
</dbReference>
<keyword evidence="2" id="KW-0067">ATP-binding</keyword>
<reference evidence="4 5" key="1">
    <citation type="submission" date="2016-10" db="EMBL/GenBank/DDBJ databases">
        <authorList>
            <person name="de Groot N.N."/>
        </authorList>
    </citation>
    <scope>NUCLEOTIDE SEQUENCE [LARGE SCALE GENOMIC DNA]</scope>
    <source>
        <strain evidence="4 5">B25</strain>
    </source>
</reference>
<keyword evidence="5" id="KW-1185">Reference proteome</keyword>
<evidence type="ECO:0000313" key="4">
    <source>
        <dbReference type="EMBL" id="SEQ72139.1"/>
    </source>
</evidence>
<dbReference type="OrthoDB" id="9802264at2"/>
<dbReference type="RefSeq" id="WP_074644839.1">
    <property type="nucleotide sequence ID" value="NZ_FOFU01000009.1"/>
</dbReference>
<feature type="domain" description="ABC transporter" evidence="3">
    <location>
        <begin position="252"/>
        <end position="481"/>
    </location>
</feature>
<dbReference type="InterPro" id="IPR015854">
    <property type="entry name" value="ABC_transpr_LolD-like"/>
</dbReference>
<dbReference type="PANTHER" id="PTHR24220">
    <property type="entry name" value="IMPORT ATP-BINDING PROTEIN"/>
    <property type="match status" value="1"/>
</dbReference>
<organism evidence="4 5">
    <name type="scientific">Treponema bryantii</name>
    <dbReference type="NCBI Taxonomy" id="163"/>
    <lineage>
        <taxon>Bacteria</taxon>
        <taxon>Pseudomonadati</taxon>
        <taxon>Spirochaetota</taxon>
        <taxon>Spirochaetia</taxon>
        <taxon>Spirochaetales</taxon>
        <taxon>Treponemataceae</taxon>
        <taxon>Treponema</taxon>
    </lineage>
</organism>
<evidence type="ECO:0000313" key="5">
    <source>
        <dbReference type="Proteomes" id="UP000182360"/>
    </source>
</evidence>
<protein>
    <submittedName>
        <fullName evidence="4">ABC-type glutathione transport system ATPase component, contains duplicated ATPase domain</fullName>
    </submittedName>
</protein>
<sequence>MKPVELKDFCIHLRDRITFNKCDFSIEAGSASVIMGPTGTGKSVFLKSIAGILPMHIFKFEGSMKVNGIDAYIDGEKLGFNQWTQIEQSGLMFIPAETAQVMNSALTLDQNLALLAPGCRPEIVRRLKEFFTLDFEAFARLYPDEVSGGEMQRITLMILLSRKGNLILLDEPTVNLDRNLRKNFVAFLNKEILCDKTKTFLMVSHDLDFIKRLTLTDAYKLEDGVLSKIEQLPEMEGYEKPEAKKGASGSAIELKNVAQRYNKRGLFGERKFTAFEGLNLTFERSTIYGITGPSGCGKSSTIKAILRLLDETSGQILMEGNDLVALKPYENGRDPKVFKPFRKRMAVVQQDSRFSFFPDLKIRDSFQQIVNAGNEGTIEGLAENLEKVGLTKAHLDCKPQMLSSGEMKRMDIARALTAKPDILLLDEPFAHIDFDTRLNVMKVISDYLASHATILVVVTHEDFDLRYFIEKNYDFPELVGMYAIEK</sequence>
<dbReference type="PROSITE" id="PS50893">
    <property type="entry name" value="ABC_TRANSPORTER_2"/>
    <property type="match status" value="2"/>
</dbReference>
<name>A0A1H9IC39_9SPIR</name>
<keyword evidence="1" id="KW-0547">Nucleotide-binding</keyword>
<feature type="domain" description="ABC transporter" evidence="3">
    <location>
        <begin position="4"/>
        <end position="255"/>
    </location>
</feature>
<evidence type="ECO:0000256" key="2">
    <source>
        <dbReference type="ARBA" id="ARBA00022840"/>
    </source>
</evidence>
<evidence type="ECO:0000259" key="3">
    <source>
        <dbReference type="PROSITE" id="PS50893"/>
    </source>
</evidence>
<dbReference type="InterPro" id="IPR003593">
    <property type="entry name" value="AAA+_ATPase"/>
</dbReference>
<dbReference type="AlphaFoldDB" id="A0A1H9IC39"/>